<feature type="compositionally biased region" description="Basic and acidic residues" evidence="2">
    <location>
        <begin position="463"/>
        <end position="478"/>
    </location>
</feature>
<evidence type="ECO:0000313" key="5">
    <source>
        <dbReference type="Ensembl" id="ENSEBUP00000020113.1"/>
    </source>
</evidence>
<dbReference type="GO" id="GO:0005634">
    <property type="term" value="C:nucleus"/>
    <property type="evidence" value="ECO:0007669"/>
    <property type="project" value="InterPro"/>
</dbReference>
<evidence type="ECO:0000256" key="3">
    <source>
        <dbReference type="SAM" id="SignalP"/>
    </source>
</evidence>
<keyword evidence="6" id="KW-1185">Reference proteome</keyword>
<dbReference type="InterPro" id="IPR016024">
    <property type="entry name" value="ARM-type_fold"/>
</dbReference>
<reference evidence="5" key="1">
    <citation type="submission" date="2025-08" db="UniProtKB">
        <authorList>
            <consortium name="Ensembl"/>
        </authorList>
    </citation>
    <scope>IDENTIFICATION</scope>
</reference>
<keyword evidence="3" id="KW-0732">Signal</keyword>
<dbReference type="SUPFAM" id="SSF48371">
    <property type="entry name" value="ARM repeat"/>
    <property type="match status" value="1"/>
</dbReference>
<evidence type="ECO:0000313" key="6">
    <source>
        <dbReference type="Proteomes" id="UP000694388"/>
    </source>
</evidence>
<proteinExistence type="predicted"/>
<feature type="region of interest" description="Disordered" evidence="2">
    <location>
        <begin position="434"/>
        <end position="478"/>
    </location>
</feature>
<dbReference type="GO" id="GO:0005737">
    <property type="term" value="C:cytoplasm"/>
    <property type="evidence" value="ECO:0007669"/>
    <property type="project" value="TreeGrafter"/>
</dbReference>
<dbReference type="Ensembl" id="ENSEBUT00000020689.1">
    <property type="protein sequence ID" value="ENSEBUP00000020113.1"/>
    <property type="gene ID" value="ENSEBUG00000012426.1"/>
</dbReference>
<feature type="domain" description="Ral GTPase-activating protein subunit alpha/beta N-terminal" evidence="4">
    <location>
        <begin position="259"/>
        <end position="382"/>
    </location>
</feature>
<organism evidence="5 6">
    <name type="scientific">Eptatretus burgeri</name>
    <name type="common">Inshore hagfish</name>
    <dbReference type="NCBI Taxonomy" id="7764"/>
    <lineage>
        <taxon>Eukaryota</taxon>
        <taxon>Metazoa</taxon>
        <taxon>Chordata</taxon>
        <taxon>Craniata</taxon>
        <taxon>Vertebrata</taxon>
        <taxon>Cyclostomata</taxon>
        <taxon>Myxini</taxon>
        <taxon>Myxiniformes</taxon>
        <taxon>Myxinidae</taxon>
        <taxon>Eptatretinae</taxon>
        <taxon>Eptatretus</taxon>
    </lineage>
</organism>
<keyword evidence="1" id="KW-0597">Phosphoprotein</keyword>
<name>A0A8C4QT29_EPTBU</name>
<reference evidence="5" key="2">
    <citation type="submission" date="2025-09" db="UniProtKB">
        <authorList>
            <consortium name="Ensembl"/>
        </authorList>
    </citation>
    <scope>IDENTIFICATION</scope>
</reference>
<dbReference type="PANTHER" id="PTHR10063">
    <property type="entry name" value="TUBERIN"/>
    <property type="match status" value="1"/>
</dbReference>
<evidence type="ECO:0000256" key="1">
    <source>
        <dbReference type="ARBA" id="ARBA00022553"/>
    </source>
</evidence>
<sequence>MLYIFVLFWVPTHLFDLPLTFHLQLQRVAAGFSGRSGEGREKVESDGVLSNGELSHSGSGSALMTECIPSILSFGNGLGSEEVACQTALVRRVLCSSQENMDFVCEVFRQAMLLPISEIIVMRSVLKVYQEWIENEQKPPFVCDNDTDSLGGAVVFFGATFEEDTETFEKEASGHEVESAEKDKEIELKIVEKERKVSHSWRHSSGSSLGRSGSYQKAINPLSQEKEPTVNFQTFLQVILTHSTNVFLLEPSYEMSRLLNDQVDLCKRVLSIYRHMIMQTSMEQRTWEQLLHVLLGITENIFHHLPSEVPMQSTLAGHLASPIFQTLIVASIRASLSIPVSHKLWDRLLLALSSLTHWPELITEWTKTMETLTKVLARQVYGLDLTDLPLNKIGENRLKKQRSKALRSDAKSTSLDRSFSKSWSHEQFRQGFSRNVGMTTETSLHSQRAKNSVPDMHTPPAQDDFHDDSHVGWSSEENRVPSDEHQDLWHSSSACDLQQVHQAEVNIQCDVIRPEQHQTGSLLLDPMQSENTMGHITVEDGYEKLNTSIDAWQTSQTRDDFERSQDLGLSSATSAFNIGGGGTHEEREKESLSMFPLEPSGFMTNQHCYRSVGGDDPMSFSDVLAMFHNKGTENIIVSKGGPYGVGMEKTAGHNVHHKSEELEYGNLGVATTESETMTPSRQIGIDVVVTPGSESASLTYSESSHSPAPSLDGEISQVKDSLAALDESLTSSVLHLHDITDGETGCKTSSVMMGGAAVGWNAEVAWVLWKRVLGLLGDVNNIKDSEIHAQVFEYLCDLWETLVQIRDNLGVSTDNQTTPPPPNLIPPLTLLIPWLLKATRLPKSHRKGQMLAHRLLCKMMSSRQHALISTDLSIHLYSTLHSALLSHDQKLVSEVVKHCSPCFWAFTLPASSILVWDVLWAASCVATYPLPWAPHAEAQTLLGALVCLPNLYESMPVLHPTAGDVVPTDCEGLKDELVKLIISAAKEHSECARCVAISSLGIWLCEELVEATNHPKILESFQVICSTLLDSNRAVAQVACDVMNTLLYYAEQLQQYQPDLSRTAVKEIASSITCLLSTAESSNCEDDKKFLASLVSTLVDWCMAVPRSTLLSESNIKEFGTRTQSSLLCFVFKVLYACVYGSHMLTWYEYACSTSWMGSGFSCPSSYSIDHRRPSLPAKTMNSAEVPRGLLVHAGRAAVTHLLTLLEHFPLADGGPALQDSLLSEQSLSKENETQRTETLESPHMQIFVLTNGSRVDTLLSVMELTQSTDINRDDLLMKERLGLMTSGARTGSICATSDVFSSESHPPSSAAIVDSLLRPCHHRVRLLTRDASGKHVWDAVRLFGPAHAEGTFFPTTLLIPPCVKHECSTRVNDENRQNIPENVWQLDEPVVAQDDVLDDLLQYIGSSSPECLPYGPGVALHKPAPETHPHFSAQDEQALIETLERQCQAEHEWNIGQSADPPEDWTESQTISLQHEDTLSPFLYARILLSDLGLLEWNKKE</sequence>
<dbReference type="GeneTree" id="ENSGT00950000183139"/>
<dbReference type="Pfam" id="PF20412">
    <property type="entry name" value="RALGAPB_N"/>
    <property type="match status" value="1"/>
</dbReference>
<feature type="signal peptide" evidence="3">
    <location>
        <begin position="1"/>
        <end position="16"/>
    </location>
</feature>
<protein>
    <recommendedName>
        <fullName evidence="4">Ral GTPase-activating protein subunit alpha/beta N-terminal domain-containing protein</fullName>
    </recommendedName>
</protein>
<evidence type="ECO:0000259" key="4">
    <source>
        <dbReference type="Pfam" id="PF20412"/>
    </source>
</evidence>
<dbReference type="InterPro" id="IPR046859">
    <property type="entry name" value="RGPA/RALGAPB_N"/>
</dbReference>
<feature type="compositionally biased region" description="Polar residues" evidence="2">
    <location>
        <begin position="434"/>
        <end position="450"/>
    </location>
</feature>
<dbReference type="GO" id="GO:0005096">
    <property type="term" value="F:GTPase activator activity"/>
    <property type="evidence" value="ECO:0007669"/>
    <property type="project" value="InterPro"/>
</dbReference>
<feature type="chain" id="PRO_5034751382" description="Ral GTPase-activating protein subunit alpha/beta N-terminal domain-containing protein" evidence="3">
    <location>
        <begin position="17"/>
        <end position="1502"/>
    </location>
</feature>
<feature type="region of interest" description="Disordered" evidence="2">
    <location>
        <begin position="35"/>
        <end position="59"/>
    </location>
</feature>
<dbReference type="PANTHER" id="PTHR10063:SF11">
    <property type="entry name" value="RHO GTPASE-ACTIVATING PROTEIN CG5521-RELATED"/>
    <property type="match status" value="1"/>
</dbReference>
<dbReference type="InterPro" id="IPR027107">
    <property type="entry name" value="Tuberin/Ral-act_asu"/>
</dbReference>
<evidence type="ECO:0000256" key="2">
    <source>
        <dbReference type="SAM" id="MobiDB-lite"/>
    </source>
</evidence>
<dbReference type="Proteomes" id="UP000694388">
    <property type="component" value="Unplaced"/>
</dbReference>
<accession>A0A8C4QT29</accession>